<feature type="transmembrane region" description="Helical" evidence="2">
    <location>
        <begin position="582"/>
        <end position="604"/>
    </location>
</feature>
<proteinExistence type="predicted"/>
<feature type="compositionally biased region" description="Gly residues" evidence="1">
    <location>
        <begin position="811"/>
        <end position="823"/>
    </location>
</feature>
<feature type="compositionally biased region" description="Low complexity" evidence="1">
    <location>
        <begin position="2256"/>
        <end position="2269"/>
    </location>
</feature>
<dbReference type="Gene3D" id="3.30.70.1230">
    <property type="entry name" value="Nucleotide cyclase"/>
    <property type="match status" value="3"/>
</dbReference>
<feature type="region of interest" description="Disordered" evidence="1">
    <location>
        <begin position="2519"/>
        <end position="2562"/>
    </location>
</feature>
<evidence type="ECO:0008006" key="5">
    <source>
        <dbReference type="Google" id="ProtNLM"/>
    </source>
</evidence>
<dbReference type="InterPro" id="IPR006059">
    <property type="entry name" value="SBP"/>
</dbReference>
<dbReference type="InterPro" id="IPR050697">
    <property type="entry name" value="Adenylyl/Guanylyl_Cyclase_3/4"/>
</dbReference>
<feature type="region of interest" description="Disordered" evidence="1">
    <location>
        <begin position="2251"/>
        <end position="2283"/>
    </location>
</feature>
<feature type="region of interest" description="Disordered" evidence="1">
    <location>
        <begin position="1264"/>
        <end position="1311"/>
    </location>
</feature>
<accession>A0A150GNE6</accession>
<dbReference type="SUPFAM" id="SSF53850">
    <property type="entry name" value="Periplasmic binding protein-like II"/>
    <property type="match status" value="1"/>
</dbReference>
<keyword evidence="2" id="KW-1133">Transmembrane helix</keyword>
<dbReference type="PANTHER" id="PTHR43081:SF1">
    <property type="entry name" value="ADENYLATE CYCLASE, TERMINAL-DIFFERENTIATION SPECIFIC"/>
    <property type="match status" value="1"/>
</dbReference>
<dbReference type="OrthoDB" id="550518at2759"/>
<feature type="compositionally biased region" description="Gly residues" evidence="1">
    <location>
        <begin position="1780"/>
        <end position="1797"/>
    </location>
</feature>
<feature type="region of interest" description="Disordered" evidence="1">
    <location>
        <begin position="896"/>
        <end position="1027"/>
    </location>
</feature>
<feature type="compositionally biased region" description="Low complexity" evidence="1">
    <location>
        <begin position="896"/>
        <end position="906"/>
    </location>
</feature>
<feature type="compositionally biased region" description="Low complexity" evidence="1">
    <location>
        <begin position="1812"/>
        <end position="1829"/>
    </location>
</feature>
<reference evidence="4" key="1">
    <citation type="journal article" date="2016" name="Nat. Commun.">
        <title>The Gonium pectorale genome demonstrates co-option of cell cycle regulation during the evolution of multicellularity.</title>
        <authorList>
            <person name="Hanschen E.R."/>
            <person name="Marriage T.N."/>
            <person name="Ferris P.J."/>
            <person name="Hamaji T."/>
            <person name="Toyoda A."/>
            <person name="Fujiyama A."/>
            <person name="Neme R."/>
            <person name="Noguchi H."/>
            <person name="Minakuchi Y."/>
            <person name="Suzuki M."/>
            <person name="Kawai-Toyooka H."/>
            <person name="Smith D.R."/>
            <person name="Sparks H."/>
            <person name="Anderson J."/>
            <person name="Bakaric R."/>
            <person name="Luria V."/>
            <person name="Karger A."/>
            <person name="Kirschner M.W."/>
            <person name="Durand P.M."/>
            <person name="Michod R.E."/>
            <person name="Nozaki H."/>
            <person name="Olson B.J."/>
        </authorList>
    </citation>
    <scope>NUCLEOTIDE SEQUENCE [LARGE SCALE GENOMIC DNA]</scope>
    <source>
        <strain evidence="4">NIES-2863</strain>
    </source>
</reference>
<feature type="compositionally biased region" description="Basic and acidic residues" evidence="1">
    <location>
        <begin position="1264"/>
        <end position="1286"/>
    </location>
</feature>
<keyword evidence="4" id="KW-1185">Reference proteome</keyword>
<feature type="region of interest" description="Disordered" evidence="1">
    <location>
        <begin position="1869"/>
        <end position="1922"/>
    </location>
</feature>
<feature type="compositionally biased region" description="Basic residues" evidence="1">
    <location>
        <begin position="909"/>
        <end position="919"/>
    </location>
</feature>
<evidence type="ECO:0000256" key="1">
    <source>
        <dbReference type="SAM" id="MobiDB-lite"/>
    </source>
</evidence>
<feature type="compositionally biased region" description="Low complexity" evidence="1">
    <location>
        <begin position="2599"/>
        <end position="2612"/>
    </location>
</feature>
<organism evidence="3 4">
    <name type="scientific">Gonium pectorale</name>
    <name type="common">Green alga</name>
    <dbReference type="NCBI Taxonomy" id="33097"/>
    <lineage>
        <taxon>Eukaryota</taxon>
        <taxon>Viridiplantae</taxon>
        <taxon>Chlorophyta</taxon>
        <taxon>core chlorophytes</taxon>
        <taxon>Chlorophyceae</taxon>
        <taxon>CS clade</taxon>
        <taxon>Chlamydomonadales</taxon>
        <taxon>Volvocaceae</taxon>
        <taxon>Gonium</taxon>
    </lineage>
</organism>
<name>A0A150GNE6_GONPE</name>
<keyword evidence="2" id="KW-0812">Transmembrane</keyword>
<feature type="compositionally biased region" description="Low complexity" evidence="1">
    <location>
        <begin position="1680"/>
        <end position="1710"/>
    </location>
</feature>
<comment type="caution">
    <text evidence="3">The sequence shown here is derived from an EMBL/GenBank/DDBJ whole genome shotgun (WGS) entry which is preliminary data.</text>
</comment>
<feature type="compositionally biased region" description="Low complexity" evidence="1">
    <location>
        <begin position="2117"/>
        <end position="2131"/>
    </location>
</feature>
<feature type="region of interest" description="Disordered" evidence="1">
    <location>
        <begin position="1680"/>
        <end position="1736"/>
    </location>
</feature>
<evidence type="ECO:0000313" key="3">
    <source>
        <dbReference type="EMBL" id="KXZ51308.1"/>
    </source>
</evidence>
<feature type="region of interest" description="Disordered" evidence="1">
    <location>
        <begin position="1775"/>
        <end position="1857"/>
    </location>
</feature>
<dbReference type="Gene3D" id="3.40.190.10">
    <property type="entry name" value="Periplasmic binding protein-like II"/>
    <property type="match status" value="1"/>
</dbReference>
<feature type="compositionally biased region" description="Polar residues" evidence="1">
    <location>
        <begin position="2015"/>
        <end position="2026"/>
    </location>
</feature>
<dbReference type="PANTHER" id="PTHR43081">
    <property type="entry name" value="ADENYLATE CYCLASE, TERMINAL-DIFFERENTIATION SPECIFIC-RELATED"/>
    <property type="match status" value="1"/>
</dbReference>
<evidence type="ECO:0000313" key="4">
    <source>
        <dbReference type="Proteomes" id="UP000075714"/>
    </source>
</evidence>
<feature type="region of interest" description="Disordered" evidence="1">
    <location>
        <begin position="2111"/>
        <end position="2188"/>
    </location>
</feature>
<dbReference type="SUPFAM" id="SSF55073">
    <property type="entry name" value="Nucleotide cyclase"/>
    <property type="match status" value="2"/>
</dbReference>
<feature type="region of interest" description="Disordered" evidence="1">
    <location>
        <begin position="811"/>
        <end position="843"/>
    </location>
</feature>
<dbReference type="InterPro" id="IPR029787">
    <property type="entry name" value="Nucleotide_cyclase"/>
</dbReference>
<feature type="compositionally biased region" description="Gly residues" evidence="1">
    <location>
        <begin position="932"/>
        <end position="943"/>
    </location>
</feature>
<feature type="region of interest" description="Disordered" evidence="1">
    <location>
        <begin position="1127"/>
        <end position="1181"/>
    </location>
</feature>
<feature type="compositionally biased region" description="Gly residues" evidence="1">
    <location>
        <begin position="1834"/>
        <end position="1845"/>
    </location>
</feature>
<feature type="region of interest" description="Disordered" evidence="1">
    <location>
        <begin position="2005"/>
        <end position="2026"/>
    </location>
</feature>
<dbReference type="Pfam" id="PF01547">
    <property type="entry name" value="SBP_bac_1"/>
    <property type="match status" value="1"/>
</dbReference>
<dbReference type="EMBL" id="LSYV01000014">
    <property type="protein sequence ID" value="KXZ51308.1"/>
    <property type="molecule type" value="Genomic_DNA"/>
</dbReference>
<dbReference type="Proteomes" id="UP000075714">
    <property type="component" value="Unassembled WGS sequence"/>
</dbReference>
<feature type="region of interest" description="Disordered" evidence="1">
    <location>
        <begin position="2577"/>
        <end position="2616"/>
    </location>
</feature>
<sequence length="2704" mass="274831">MDGPNERGSPMGLGREVFVHFLLGPLQGVADVLQPLLPPLPGQAGVSWVVQDRAKWDGSLMELARGRDSLYDGLVLDPAVVPDMVASGALLDLGPLISTDLWDDGWPGILANLRWRLTTTTGGQQTAFSVPLGAAAMALHYRSDVLAAHGLDVPRTWDQLVVAVRTVHGRPSGPGGALDVEFYGLCTLPFAGCHADAYELMSIWASFVQTQGVQQGAFFDPETFTPLSDNTGMAAAMRYYRALASYGPPRSLATDTTANISCSSMYGTATALYGTGRCAFQIAPHPVGKELALMAPSAAVRAASRAGSLPGSTVVLDRTTGGLVACTPAVCPHAEAVHLWSEETVVQAELLADLPGFQALREAMAIDAAGIGVPLANMAPVLGLSPLAVGINRFTAPLQQAYSISWVRRVTDPAVVWQLVVSPATPLAPFRYEHFSPSNMARWVAAGYDPSYVTDYLALAYGILTHGNLVSFPESLQRFLQYRAALHATAYNLSARPEMPVATIMAALSAQLSASFSPSSPGYSTLRLQYLVSIGRADLLAAPSPPPPPPPDLRYRMGRNVEHAGLYSDGGSAAAARQRMGAAVGGAVGCFAAAALAVLAAVMYRRVEKKRGWGRTKDPGIGPGTTLVVTVLWEELNAQVMDVALSIHHDTTRRVITKYAGYESVTEGDSFTVAFHNPEAAVGFSLELQSELMEQPWPEEVLLHDACRPVYVISSKRLRHLVTKAAARAAAQAEAIENSVMVEEGDASPLRTFSRATRRLDMLSGISMHVRRSMSFIHRPVAGMGIGGGGAHAAGLRGGSLLSAALAGGGSNGGTAGQHGAGPGQQRTSPGMLSQAPGAGVEASGLNRQASRNDMILERLLPFSGPAPVVPGAPAPRLLLTAARAQSVAATMPPLASAPATLATPPQRSGRRRALHAHAQHFEQQGSSGTEQEGGGGSGGGGAAALVAGATGGSTPNPGSPGTPGVSGVSPLHSLPPPPRIVGFLTDAAAGGMPGRVADGSRPAQSAASRSGKEASPQASALRLGVRRTHSTTTPALHGASLRGVVGAGSPEASASGLLSGTAGRPASGGWAFGPDAGAAVRRLSRLADAPAPTPSPAPEPLTQQPTAGMLPPTETPRAAFAVGAQLPAPPAGAAGPGPGPGPRAGPLPYHSASFSTAPQPQRRPMALDGTPGQSSRSLRGWRSWTGRSLGVLRRMHRSFRSSRLLANTVPAAAPSPDGGGSDATALSPVAPAALLSAPAPAEADEALTSMDALTSMGTQALNLDREQPDPEHQHAKEQGRDREGDPNAGIQGWEVESRSSSHHSHGTSASLRSLANSLQSTLLLHNGRRRRRGSRVVVGEGDGAFTSPETYGSELRNKWSELPADLHVDPAGVGAVLVFRGFRVRIGIHSGVRSAAQINRHHPSGRTRYSGPPLLCAKAVSDAAHGGMVFASRHSVALCSAGFLAGSGVVLWRIGDYVLGNPRLPATLYQVSSPSLVLRAALQRPLSRTFMPLSVGVLDAPLTRVGCAAIKLAAGAALLDHAPPEVGMEATSTFQALAYQYARLGGGYLAQLGAGSAMAVFGDAYRAALWAAQVHAAMFRYPWSEELLGCEHCEPLHFSNAEGRRTVVARGPRVKAVVHWGAACSMLNPLSGQLTYHGPVVDEVMRLLNGLGPSIVVATVEAAAALRRYRAPDAELGAAGQTAGASGSTASHGASQSQSQALPLPQHLHSGTSRHGLVAGDADGGAGVAHSSNSARGGRWTVAGGLFAPHADGASLPRSSSACDDVPTGEAGVLAAGREGTGSGGDSGGAAGGGSNSRGSELLRKDSSPGAASTRALRAASARITTSSKPESGEGGLRGGGSGTAGDTRAPGSGRRVGIARASVSFGAERGSSSSAAGGGGVNTVSTTSVHSGASGNSAAGLLHSGGESGGAGPEGNDGGLRMLRAHQSFTYGQRAAGPMGRPRLQDLLSVSPYPTPDTGGAGSAAGGLGLEPSAVEALIRGDNVRISRSFTFTTHRRSPLAISSYAGDPELGATNTSNSGTSRHASGLSRVLYGALGAITSSIRDGGAAVGAAGAAAGAAARPTGPAALISGSAVSAAASASAAAAIAAAADSGYSAAGEAAQRNSGGAFMLPRASSSSSTTQAAHAGARTPRRGASFSPTSVAPRPGTFRARRGSQEPGPGSPYLLLTPSQRGSGAGGPIATRTSGGLGAERAAVAGGAAGGPGSPAPGSPAMLSSTPFGGLAFEFAHSSNSAGTLHVSLTSQMRISAGELPGSGTDNGGSTDTSGAAVGASTSRRRDAAAAAAGGGAALVQGHAHGQLLPVHLDSGSGGMSGNLAALVSRVRMGLTRSRSRSRSQPRNFVLSADHVNAAATPLPTEATIASGEVNVTANSASFLSHSIQLTAGGSGASGPCGGGGGGSGGSGAALGAKVLRGGEKLPTLPEAGLAPLMREIVHLQLKLVPRAIAEEQPAAGASERGIGECVQLYRVVLLDTPAPPTGGADLQHMLSEPNHPLFFMASHNRASTTPGLLYVSSELQEAPRQGHEAQHSLGHSHVPGRQGHASALTHGHPAEGAAGGGSLGDGLGALVQARPSFHTFSSGDAGEGLEVSSQRPTRAQGQSQSQGEIQSHGNVPDLLSGTGPVVLDLRMDVAGVEAEAGLVEQFLRGFADLADPSLANLWVSRWDMSLLQDRRPADVRRLKMMMAAQEKAAEVFERDDFLSGI</sequence>
<feature type="region of interest" description="Disordered" evidence="1">
    <location>
        <begin position="1089"/>
        <end position="1115"/>
    </location>
</feature>
<feature type="compositionally biased region" description="Gly residues" evidence="1">
    <location>
        <begin position="1908"/>
        <end position="1920"/>
    </location>
</feature>
<gene>
    <name evidence="3" type="ORF">GPECTOR_13g795</name>
</gene>
<evidence type="ECO:0000256" key="2">
    <source>
        <dbReference type="SAM" id="Phobius"/>
    </source>
</evidence>
<feature type="region of interest" description="Disordered" evidence="1">
    <location>
        <begin position="1042"/>
        <end position="1063"/>
    </location>
</feature>
<keyword evidence="2" id="KW-0472">Membrane</keyword>
<feature type="compositionally biased region" description="Low complexity" evidence="1">
    <location>
        <begin position="944"/>
        <end position="957"/>
    </location>
</feature>
<feature type="compositionally biased region" description="Low complexity" evidence="1">
    <location>
        <begin position="1884"/>
        <end position="1907"/>
    </location>
</feature>
<protein>
    <recommendedName>
        <fullName evidence="5">Guanylate cyclase domain-containing protein</fullName>
    </recommendedName>
</protein>